<keyword evidence="2" id="KW-1185">Reference proteome</keyword>
<dbReference type="EMBL" id="NBNE01000172">
    <property type="protein sequence ID" value="OWZ21985.1"/>
    <property type="molecule type" value="Genomic_DNA"/>
</dbReference>
<gene>
    <name evidence="1" type="ORF">PHMEG_0003382</name>
</gene>
<protein>
    <submittedName>
        <fullName evidence="1">Uncharacterized protein</fullName>
    </submittedName>
</protein>
<dbReference type="Proteomes" id="UP000198211">
    <property type="component" value="Unassembled WGS sequence"/>
</dbReference>
<name>A0A225WWB6_9STRA</name>
<reference evidence="2" key="1">
    <citation type="submission" date="2017-03" db="EMBL/GenBank/DDBJ databases">
        <title>Phytopthora megakarya and P. palmivora, two closely related causual agents of cacao black pod achieved similar genome size and gene model numbers by different mechanisms.</title>
        <authorList>
            <person name="Ali S."/>
            <person name="Shao J."/>
            <person name="Larry D.J."/>
            <person name="Kronmiller B."/>
            <person name="Shen D."/>
            <person name="Strem M.D."/>
            <person name="Melnick R.L."/>
            <person name="Guiltinan M.J."/>
            <person name="Tyler B.M."/>
            <person name="Meinhardt L.W."/>
            <person name="Bailey B.A."/>
        </authorList>
    </citation>
    <scope>NUCLEOTIDE SEQUENCE [LARGE SCALE GENOMIC DNA]</scope>
    <source>
        <strain evidence="2">zdho120</strain>
    </source>
</reference>
<dbReference type="AlphaFoldDB" id="A0A225WWB6"/>
<evidence type="ECO:0000313" key="1">
    <source>
        <dbReference type="EMBL" id="OWZ21985.1"/>
    </source>
</evidence>
<evidence type="ECO:0000313" key="2">
    <source>
        <dbReference type="Proteomes" id="UP000198211"/>
    </source>
</evidence>
<accession>A0A225WWB6</accession>
<comment type="caution">
    <text evidence="1">The sequence shown here is derived from an EMBL/GenBank/DDBJ whole genome shotgun (WGS) entry which is preliminary data.</text>
</comment>
<proteinExistence type="predicted"/>
<sequence>MPEENWTWLELKYQINYKLKAGKATVYICSSHLSYCRIARFTEIEDGFVTVLVTGEHSETISYTPRTGIDKRFEAEVDNMLLGGAPPSRCLMLLSERYEDDTVLRELLQDAVQRRNHSTHLYNKGLFDIRTYAEMMEWGSDKMCTTMDRFYS</sequence>
<organism evidence="1 2">
    <name type="scientific">Phytophthora megakarya</name>
    <dbReference type="NCBI Taxonomy" id="4795"/>
    <lineage>
        <taxon>Eukaryota</taxon>
        <taxon>Sar</taxon>
        <taxon>Stramenopiles</taxon>
        <taxon>Oomycota</taxon>
        <taxon>Peronosporomycetes</taxon>
        <taxon>Peronosporales</taxon>
        <taxon>Peronosporaceae</taxon>
        <taxon>Phytophthora</taxon>
    </lineage>
</organism>
<dbReference type="OrthoDB" id="10418947at2759"/>